<dbReference type="RefSeq" id="WP_119882474.1">
    <property type="nucleotide sequence ID" value="NZ_CP032418.1"/>
</dbReference>
<dbReference type="PROSITE" id="PS50853">
    <property type="entry name" value="FN3"/>
    <property type="match status" value="1"/>
</dbReference>
<dbReference type="GO" id="GO:0005576">
    <property type="term" value="C:extracellular region"/>
    <property type="evidence" value="ECO:0007669"/>
    <property type="project" value="UniProtKB-SubCell"/>
</dbReference>
<dbReference type="NCBIfam" id="NF033679">
    <property type="entry name" value="DNRLRE_dom"/>
    <property type="match status" value="1"/>
</dbReference>
<evidence type="ECO:0000313" key="6">
    <source>
        <dbReference type="Proteomes" id="UP000265725"/>
    </source>
</evidence>
<dbReference type="AlphaFoldDB" id="A0A385YPQ9"/>
<dbReference type="OrthoDB" id="1947745at2"/>
<dbReference type="InterPro" id="IPR003961">
    <property type="entry name" value="FN3_dom"/>
</dbReference>
<evidence type="ECO:0000256" key="1">
    <source>
        <dbReference type="ARBA" id="ARBA00004613"/>
    </source>
</evidence>
<evidence type="ECO:0000313" key="5">
    <source>
        <dbReference type="EMBL" id="AYC28729.1"/>
    </source>
</evidence>
<dbReference type="InterPro" id="IPR013783">
    <property type="entry name" value="Ig-like_fold"/>
</dbReference>
<sequence>MPTNNFKVGEMLNKRTPNSKTWMNFDGSYTTEIHSGFVHFDDEEGNLHNINTDLYDEADFDLIDVPVSKHAKGKFDEAKKLAKTAKQKQVMDRGQFDFQALKVPFEAKIPKNFMRGYTIGKGADKLTFKPVKASPSMGSLSENDRSTIVYQDVWNDADVELKVTSSGIKETIIVKTDKAPINFSFEVKGYLSEDLKSENGQLKLAPAWLIDANGMERDVSQTLRTESNGKVYLDLVADLVGLTFPVEIDPTVTIQPGTGGKDTYVASYYSSTNYGGADTISAGRMATAEVAALIRFDLSAISSNVQVKDSKLTLVQAGNEYPIQVVCYEATATWEENIVTYANKPTYNISENYGIQSGLNNGAKEWNVTSLVNSWVVGLKQNHGLYLRDDGGTYGSNDRVYYYSSEYTGNVANRPKLSVTYNQPPTAPTVIAPNGGETWNSSHTVEWLVSEDEKLIEIAKSATSTTNPTPTTFGQTYIVENTGRLKSVAIRSDIATISITLAIKTENSGLPGATTYATKTLTNYTVPSDGYIVFLLDEPLDISAGQKLAFEFNDGGQNSSYYISTSNPYLGGNVFAGTSISSTYDYDMKIVELASNDLQYQIQLSTDDGVNWSDIVALTAAGATQFVHDFINAPQTSTAKIRIRAFDGSAYGPWDESDGVFSIIHNVAPSAPTNLTPVTTKDCGEIIRFAWQHNDSNGDAQSKFDLDYRLQGSSTWNTVTLNSVNQYFDLPAGTLPRGTIEWRVRTYDQADLSGPYSELKTFFAGDKPSKPTTLNPIDGSIVSVSNPTVQWSSVGQVGYNLKVLDASETETLWETNQTSNNKAHTIGYSLENETNYVIQLTIKNVDGINSDVEKSYIHVSYTPPAIPIVETLSDEVRGSIILNITNPEPTGTEPLVMLNEVYRRSLNKDWIRISFDVLTGAPFTDFTPASGKTYEYYVRSWGLNETYRDSPIFQASVSFEHAQLAITSDYSEWVELVNNKDTNRQKTRGRTLNQFVGRAYPLADFSDEQTQSIELSYITQDYADVEKFYAIADRQETMLYRDREGRREFVTIDVTSEVEQYLGEIFNISFTVEKVWFKEDV</sequence>
<organism evidence="5 6">
    <name type="scientific">Paenisporosarcina cavernae</name>
    <dbReference type="NCBI Taxonomy" id="2320858"/>
    <lineage>
        <taxon>Bacteria</taxon>
        <taxon>Bacillati</taxon>
        <taxon>Bacillota</taxon>
        <taxon>Bacilli</taxon>
        <taxon>Bacillales</taxon>
        <taxon>Caryophanaceae</taxon>
        <taxon>Paenisporosarcina</taxon>
    </lineage>
</organism>
<accession>A0A385YPQ9</accession>
<proteinExistence type="predicted"/>
<evidence type="ECO:0000256" key="2">
    <source>
        <dbReference type="ARBA" id="ARBA00022525"/>
    </source>
</evidence>
<gene>
    <name evidence="5" type="ORF">D3873_02140</name>
</gene>
<keyword evidence="2" id="KW-0964">Secreted</keyword>
<dbReference type="EMBL" id="CP032418">
    <property type="protein sequence ID" value="AYC28729.1"/>
    <property type="molecule type" value="Genomic_DNA"/>
</dbReference>
<feature type="domain" description="Fibronectin type-III" evidence="4">
    <location>
        <begin position="767"/>
        <end position="865"/>
    </location>
</feature>
<name>A0A385YPQ9_9BACL</name>
<dbReference type="SUPFAM" id="SSF49265">
    <property type="entry name" value="Fibronectin type III"/>
    <property type="match status" value="1"/>
</dbReference>
<evidence type="ECO:0000259" key="4">
    <source>
        <dbReference type="PROSITE" id="PS50853"/>
    </source>
</evidence>
<dbReference type="Gene3D" id="2.60.40.10">
    <property type="entry name" value="Immunoglobulins"/>
    <property type="match status" value="1"/>
</dbReference>
<keyword evidence="6" id="KW-1185">Reference proteome</keyword>
<protein>
    <submittedName>
        <fullName evidence="5">DNRLRE domain-containing protein</fullName>
    </submittedName>
</protein>
<dbReference type="InterPro" id="IPR055372">
    <property type="entry name" value="CBM96"/>
</dbReference>
<dbReference type="InterPro" id="IPR036116">
    <property type="entry name" value="FN3_sf"/>
</dbReference>
<dbReference type="Proteomes" id="UP000265725">
    <property type="component" value="Chromosome"/>
</dbReference>
<dbReference type="KEGG" id="paek:D3873_02140"/>
<reference evidence="6" key="1">
    <citation type="submission" date="2018-09" db="EMBL/GenBank/DDBJ databases">
        <authorList>
            <person name="Zhu H."/>
        </authorList>
    </citation>
    <scope>NUCLEOTIDE SEQUENCE [LARGE SCALE GENOMIC DNA]</scope>
    <source>
        <strain evidence="6">K2R23-3</strain>
    </source>
</reference>
<dbReference type="Pfam" id="PF24517">
    <property type="entry name" value="CBM96"/>
    <property type="match status" value="1"/>
</dbReference>
<evidence type="ECO:0000256" key="3">
    <source>
        <dbReference type="ARBA" id="ARBA00022729"/>
    </source>
</evidence>
<comment type="subcellular location">
    <subcellularLocation>
        <location evidence="1">Secreted</location>
    </subcellularLocation>
</comment>
<keyword evidence="3" id="KW-0732">Signal</keyword>